<dbReference type="InterPro" id="IPR003594">
    <property type="entry name" value="HATPase_dom"/>
</dbReference>
<feature type="transmembrane region" description="Helical" evidence="11">
    <location>
        <begin position="12"/>
        <end position="35"/>
    </location>
</feature>
<dbReference type="RefSeq" id="WP_354556758.1">
    <property type="nucleotide sequence ID" value="NZ_JBEPMB010000003.1"/>
</dbReference>
<dbReference type="InterPro" id="IPR003660">
    <property type="entry name" value="HAMP_dom"/>
</dbReference>
<evidence type="ECO:0000256" key="3">
    <source>
        <dbReference type="ARBA" id="ARBA00012438"/>
    </source>
</evidence>
<feature type="domain" description="HAMP" evidence="13">
    <location>
        <begin position="77"/>
        <end position="131"/>
    </location>
</feature>
<gene>
    <name evidence="14" type="ORF">ABID16_002588</name>
</gene>
<feature type="domain" description="Histidine kinase" evidence="12">
    <location>
        <begin position="139"/>
        <end position="351"/>
    </location>
</feature>
<dbReference type="Proteomes" id="UP001549047">
    <property type="component" value="Unassembled WGS sequence"/>
</dbReference>
<dbReference type="Gene3D" id="6.10.340.10">
    <property type="match status" value="1"/>
</dbReference>
<dbReference type="InterPro" id="IPR050428">
    <property type="entry name" value="TCS_sensor_his_kinase"/>
</dbReference>
<evidence type="ECO:0000256" key="9">
    <source>
        <dbReference type="ARBA" id="ARBA00023012"/>
    </source>
</evidence>
<organism evidence="14 15">
    <name type="scientific">Rhizobium aquaticum</name>
    <dbReference type="NCBI Taxonomy" id="1549636"/>
    <lineage>
        <taxon>Bacteria</taxon>
        <taxon>Pseudomonadati</taxon>
        <taxon>Pseudomonadota</taxon>
        <taxon>Alphaproteobacteria</taxon>
        <taxon>Hyphomicrobiales</taxon>
        <taxon>Rhizobiaceae</taxon>
        <taxon>Rhizobium/Agrobacterium group</taxon>
        <taxon>Rhizobium</taxon>
    </lineage>
</organism>
<keyword evidence="10 11" id="KW-0472">Membrane</keyword>
<keyword evidence="6 11" id="KW-0812">Transmembrane</keyword>
<comment type="subcellular location">
    <subcellularLocation>
        <location evidence="2">Membrane</location>
    </subcellularLocation>
</comment>
<dbReference type="PANTHER" id="PTHR45436:SF8">
    <property type="entry name" value="HISTIDINE KINASE"/>
    <property type="match status" value="1"/>
</dbReference>
<keyword evidence="15" id="KW-1185">Reference proteome</keyword>
<evidence type="ECO:0000256" key="1">
    <source>
        <dbReference type="ARBA" id="ARBA00000085"/>
    </source>
</evidence>
<evidence type="ECO:0000256" key="5">
    <source>
        <dbReference type="ARBA" id="ARBA00022679"/>
    </source>
</evidence>
<accession>A0ABV2J0P1</accession>
<dbReference type="PANTHER" id="PTHR45436">
    <property type="entry name" value="SENSOR HISTIDINE KINASE YKOH"/>
    <property type="match status" value="1"/>
</dbReference>
<keyword evidence="8 11" id="KW-1133">Transmembrane helix</keyword>
<dbReference type="InterPro" id="IPR036890">
    <property type="entry name" value="HATPase_C_sf"/>
</dbReference>
<dbReference type="Pfam" id="PF02518">
    <property type="entry name" value="HATPase_c"/>
    <property type="match status" value="1"/>
</dbReference>
<evidence type="ECO:0000256" key="2">
    <source>
        <dbReference type="ARBA" id="ARBA00004370"/>
    </source>
</evidence>
<dbReference type="InterPro" id="IPR036097">
    <property type="entry name" value="HisK_dim/P_sf"/>
</dbReference>
<evidence type="ECO:0000259" key="12">
    <source>
        <dbReference type="PROSITE" id="PS50109"/>
    </source>
</evidence>
<evidence type="ECO:0000256" key="4">
    <source>
        <dbReference type="ARBA" id="ARBA00022553"/>
    </source>
</evidence>
<keyword evidence="9" id="KW-0902">Two-component regulatory system</keyword>
<evidence type="ECO:0000259" key="13">
    <source>
        <dbReference type="PROSITE" id="PS50885"/>
    </source>
</evidence>
<keyword evidence="5 14" id="KW-0808">Transferase</keyword>
<dbReference type="EMBL" id="JBEPMB010000003">
    <property type="protein sequence ID" value="MET3614251.1"/>
    <property type="molecule type" value="Genomic_DNA"/>
</dbReference>
<dbReference type="Pfam" id="PF00672">
    <property type="entry name" value="HAMP"/>
    <property type="match status" value="1"/>
</dbReference>
<dbReference type="PROSITE" id="PS50885">
    <property type="entry name" value="HAMP"/>
    <property type="match status" value="1"/>
</dbReference>
<evidence type="ECO:0000256" key="6">
    <source>
        <dbReference type="ARBA" id="ARBA00022692"/>
    </source>
</evidence>
<reference evidence="14 15" key="1">
    <citation type="submission" date="2024-06" db="EMBL/GenBank/DDBJ databases">
        <title>Genomic Encyclopedia of Type Strains, Phase IV (KMG-IV): sequencing the most valuable type-strain genomes for metagenomic binning, comparative biology and taxonomic classification.</title>
        <authorList>
            <person name="Goeker M."/>
        </authorList>
    </citation>
    <scope>NUCLEOTIDE SEQUENCE [LARGE SCALE GENOMIC DNA]</scope>
    <source>
        <strain evidence="14 15">DSM 29780</strain>
    </source>
</reference>
<dbReference type="InterPro" id="IPR003661">
    <property type="entry name" value="HisK_dim/P_dom"/>
</dbReference>
<dbReference type="SMART" id="SM00388">
    <property type="entry name" value="HisKA"/>
    <property type="match status" value="1"/>
</dbReference>
<evidence type="ECO:0000313" key="14">
    <source>
        <dbReference type="EMBL" id="MET3614251.1"/>
    </source>
</evidence>
<dbReference type="SUPFAM" id="SSF55874">
    <property type="entry name" value="ATPase domain of HSP90 chaperone/DNA topoisomerase II/histidine kinase"/>
    <property type="match status" value="1"/>
</dbReference>
<evidence type="ECO:0000256" key="8">
    <source>
        <dbReference type="ARBA" id="ARBA00022989"/>
    </source>
</evidence>
<evidence type="ECO:0000313" key="15">
    <source>
        <dbReference type="Proteomes" id="UP001549047"/>
    </source>
</evidence>
<evidence type="ECO:0000256" key="7">
    <source>
        <dbReference type="ARBA" id="ARBA00022777"/>
    </source>
</evidence>
<dbReference type="EC" id="2.7.13.3" evidence="3"/>
<dbReference type="GO" id="GO:0004673">
    <property type="term" value="F:protein histidine kinase activity"/>
    <property type="evidence" value="ECO:0007669"/>
    <property type="project" value="UniProtKB-EC"/>
</dbReference>
<dbReference type="Pfam" id="PF00512">
    <property type="entry name" value="HisKA"/>
    <property type="match status" value="1"/>
</dbReference>
<dbReference type="PRINTS" id="PR00344">
    <property type="entry name" value="BCTRLSENSOR"/>
</dbReference>
<dbReference type="Gene3D" id="1.10.287.130">
    <property type="match status" value="1"/>
</dbReference>
<keyword evidence="4" id="KW-0597">Phosphoprotein</keyword>
<comment type="caution">
    <text evidence="14">The sequence shown here is derived from an EMBL/GenBank/DDBJ whole genome shotgun (WGS) entry which is preliminary data.</text>
</comment>
<keyword evidence="7 14" id="KW-0418">Kinase</keyword>
<dbReference type="SUPFAM" id="SSF158472">
    <property type="entry name" value="HAMP domain-like"/>
    <property type="match status" value="1"/>
</dbReference>
<comment type="catalytic activity">
    <reaction evidence="1">
        <text>ATP + protein L-histidine = ADP + protein N-phospho-L-histidine.</text>
        <dbReference type="EC" id="2.7.13.3"/>
    </reaction>
</comment>
<dbReference type="SMART" id="SM00387">
    <property type="entry name" value="HATPase_c"/>
    <property type="match status" value="1"/>
</dbReference>
<sequence length="352" mass="38082">MAKPLNTHMLVSMIGLTLLAFAVMYGGITLFYFIIYPAMYPDAAYDEKWQLVDFVVLGLILATGIVAASFVGWRLARNIAKPLHSVAAAARAIAAGDFSARADNVRWSFGEASDLLADFNSMAERLEKTEAELKYANSAIAHELRTPLTILRGRLQGLLDGAFQPTPELYIRLIDHVDDLSSIVEELRTLAMANAGKLELDVETSDLSADAEAVLASVSHDLSSAAITTRTVLRPAAARVDRAKLRQALHALLQNCIRYAPGSTVRVETGVREEVAFLRVSDNGPGLSAEGRARAFERFWRADGSRTRARGGSGLGLSIVRSIARAHGGEADIIEIQEAGLGVEIRLPIIKS</sequence>
<protein>
    <recommendedName>
        <fullName evidence="3">histidine kinase</fullName>
        <ecNumber evidence="3">2.7.13.3</ecNumber>
    </recommendedName>
</protein>
<dbReference type="InterPro" id="IPR005467">
    <property type="entry name" value="His_kinase_dom"/>
</dbReference>
<feature type="transmembrane region" description="Helical" evidence="11">
    <location>
        <begin position="55"/>
        <end position="76"/>
    </location>
</feature>
<dbReference type="InterPro" id="IPR004358">
    <property type="entry name" value="Sig_transdc_His_kin-like_C"/>
</dbReference>
<dbReference type="Gene3D" id="3.30.565.10">
    <property type="entry name" value="Histidine kinase-like ATPase, C-terminal domain"/>
    <property type="match status" value="1"/>
</dbReference>
<dbReference type="CDD" id="cd00082">
    <property type="entry name" value="HisKA"/>
    <property type="match status" value="1"/>
</dbReference>
<dbReference type="PROSITE" id="PS50109">
    <property type="entry name" value="HIS_KIN"/>
    <property type="match status" value="1"/>
</dbReference>
<evidence type="ECO:0000256" key="10">
    <source>
        <dbReference type="ARBA" id="ARBA00023136"/>
    </source>
</evidence>
<dbReference type="SUPFAM" id="SSF47384">
    <property type="entry name" value="Homodimeric domain of signal transducing histidine kinase"/>
    <property type="match status" value="1"/>
</dbReference>
<proteinExistence type="predicted"/>
<evidence type="ECO:0000256" key="11">
    <source>
        <dbReference type="SAM" id="Phobius"/>
    </source>
</evidence>
<dbReference type="SMART" id="SM00304">
    <property type="entry name" value="HAMP"/>
    <property type="match status" value="1"/>
</dbReference>
<name>A0ABV2J0P1_9HYPH</name>